<feature type="compositionally biased region" description="Acidic residues" evidence="6">
    <location>
        <begin position="386"/>
        <end position="401"/>
    </location>
</feature>
<dbReference type="PANTHER" id="PTHR16266">
    <property type="entry name" value="WD REPEAT DOMAIN 9"/>
    <property type="match status" value="1"/>
</dbReference>
<dbReference type="Gene3D" id="2.130.10.10">
    <property type="entry name" value="YVTN repeat-like/Quinoprotein amine dehydrogenase"/>
    <property type="match status" value="1"/>
</dbReference>
<proteinExistence type="predicted"/>
<dbReference type="PANTHER" id="PTHR16266:SF17">
    <property type="entry name" value="BRWD3"/>
    <property type="match status" value="1"/>
</dbReference>
<dbReference type="Gene3D" id="1.20.920.10">
    <property type="entry name" value="Bromodomain-like"/>
    <property type="match status" value="1"/>
</dbReference>
<feature type="compositionally biased region" description="Gly residues" evidence="6">
    <location>
        <begin position="403"/>
        <end position="422"/>
    </location>
</feature>
<dbReference type="InterPro" id="IPR019775">
    <property type="entry name" value="WD40_repeat_CS"/>
</dbReference>
<evidence type="ECO:0000256" key="6">
    <source>
        <dbReference type="SAM" id="MobiDB-lite"/>
    </source>
</evidence>
<dbReference type="InterPro" id="IPR036427">
    <property type="entry name" value="Bromodomain-like_sf"/>
</dbReference>
<dbReference type="PROSITE" id="PS50082">
    <property type="entry name" value="WD_REPEATS_2"/>
    <property type="match status" value="1"/>
</dbReference>
<accession>A0A7S3F5L2</accession>
<evidence type="ECO:0000259" key="7">
    <source>
        <dbReference type="PROSITE" id="PS50014"/>
    </source>
</evidence>
<dbReference type="AlphaFoldDB" id="A0A7S3F5L2"/>
<dbReference type="EMBL" id="HBHY01002777">
    <property type="protein sequence ID" value="CAE0127941.1"/>
    <property type="molecule type" value="Transcribed_RNA"/>
</dbReference>
<name>A0A7S3F5L2_9VIRI</name>
<dbReference type="InterPro" id="IPR015943">
    <property type="entry name" value="WD40/YVTN_repeat-like_dom_sf"/>
</dbReference>
<feature type="compositionally biased region" description="Basic residues" evidence="6">
    <location>
        <begin position="311"/>
        <end position="327"/>
    </location>
</feature>
<dbReference type="InterPro" id="IPR052060">
    <property type="entry name" value="Bromo_WD_repeat"/>
</dbReference>
<dbReference type="InterPro" id="IPR001680">
    <property type="entry name" value="WD40_rpt"/>
</dbReference>
<feature type="compositionally biased region" description="Acidic residues" evidence="6">
    <location>
        <begin position="278"/>
        <end position="302"/>
    </location>
</feature>
<reference evidence="8" key="1">
    <citation type="submission" date="2021-01" db="EMBL/GenBank/DDBJ databases">
        <authorList>
            <person name="Corre E."/>
            <person name="Pelletier E."/>
            <person name="Niang G."/>
            <person name="Scheremetjew M."/>
            <person name="Finn R."/>
            <person name="Kale V."/>
            <person name="Holt S."/>
            <person name="Cochrane G."/>
            <person name="Meng A."/>
            <person name="Brown T."/>
            <person name="Cohen L."/>
        </authorList>
    </citation>
    <scope>NUCLEOTIDE SEQUENCE</scope>
    <source>
        <strain evidence="8">RCC927</strain>
    </source>
</reference>
<dbReference type="Pfam" id="PF25313">
    <property type="entry name" value="BRWD_AD"/>
    <property type="match status" value="1"/>
</dbReference>
<feature type="region of interest" description="Disordered" evidence="6">
    <location>
        <begin position="278"/>
        <end position="431"/>
    </location>
</feature>
<feature type="compositionally biased region" description="Basic residues" evidence="6">
    <location>
        <begin position="372"/>
        <end position="381"/>
    </location>
</feature>
<feature type="compositionally biased region" description="Acidic residues" evidence="6">
    <location>
        <begin position="358"/>
        <end position="367"/>
    </location>
</feature>
<keyword evidence="2" id="KW-0677">Repeat</keyword>
<dbReference type="Pfam" id="PF00439">
    <property type="entry name" value="Bromodomain"/>
    <property type="match status" value="1"/>
</dbReference>
<organism evidence="8">
    <name type="scientific">Prasinoderma singulare</name>
    <dbReference type="NCBI Taxonomy" id="676789"/>
    <lineage>
        <taxon>Eukaryota</taxon>
        <taxon>Viridiplantae</taxon>
        <taxon>Prasinodermophyta</taxon>
        <taxon>Prasinodermophyceae</taxon>
        <taxon>Prasinodermales</taxon>
        <taxon>Prasinodermaceae</taxon>
        <taxon>Prasinoderma</taxon>
    </lineage>
</organism>
<evidence type="ECO:0000256" key="5">
    <source>
        <dbReference type="PROSITE-ProRule" id="PRU00221"/>
    </source>
</evidence>
<dbReference type="PRINTS" id="PR00503">
    <property type="entry name" value="BROMODOMAIN"/>
</dbReference>
<dbReference type="InterPro" id="IPR001487">
    <property type="entry name" value="Bromodomain"/>
</dbReference>
<dbReference type="SUPFAM" id="SSF50960">
    <property type="entry name" value="TolB, C-terminal domain"/>
    <property type="match status" value="1"/>
</dbReference>
<sequence length="771" mass="82371">MQHVLHGHIGEVFVLSPHPRDPRLALSAGYDGRLVVWDVAVGRELAMGRGKYGNDIFDASWTPDGSAVVFSDSIGYWEMLELSGGEAPGGGERLASSAPVEQFLTRDFAPLRRDDEGRAYHVASGLEPHKEPTPELLCDNSQDPYPDPVQSTFQRGRLTCSGVLSPEQLVAVARGTGGTRGSVADQLAATANPANAVWGANAGQQQAQADGGQDAGNDSIAFAAAPARVTGAANTRGAAAGAGDGGGVRIMTLADLPEDGGDSDDALADPDVEGDELLGTAESEDGEDDYGALGSEEEDFDDPNDRDYSSRARRSGRRRRDASRRTRSGAAGGARSSGATGGAGGSGRSLRRRRGSDDSDEEDDYDDAPVRRASKRQRRGRTTYADDSDEDEDLFLDETEGSGDAGGSARAGGSGRAGGGGAVTSRRSAPSFTGPRSYWDYGWLRREDPADGPMYIPQLGDDVMYLWQGHQNLINQAGDARAESSALYTVLRGAQRRQLKTVERCLVTGLDYTICNLTGKAVASLTLRIISDDSPLAGTVFSVDLLQMEEPDFIIQTKLYQAAQARDAWRPGDACAVWWSQDEHSSRGQLYEGEVVNVAPANPGYISSPWQAIHVRYDSDEPGGELSEHSFWELRDVGPDATGLHEAFVFPEVAARVPELLAAVDAAVEEVAAASYFDYADQWEQLPGYADVIAVPMEAQLIRKRLESGYYRTLPAFAHDCWLIARNAGAFNSAQPEIAEYAAAFARRMIEPVAQEAVAAGIPINGGPSSR</sequence>
<protein>
    <recommendedName>
        <fullName evidence="7">Bromo domain-containing protein</fullName>
    </recommendedName>
</protein>
<dbReference type="PROSITE" id="PS50014">
    <property type="entry name" value="BROMODOMAIN_2"/>
    <property type="match status" value="1"/>
</dbReference>
<dbReference type="GO" id="GO:0007010">
    <property type="term" value="P:cytoskeleton organization"/>
    <property type="evidence" value="ECO:0007669"/>
    <property type="project" value="TreeGrafter"/>
</dbReference>
<keyword evidence="1 5" id="KW-0853">WD repeat</keyword>
<evidence type="ECO:0000313" key="8">
    <source>
        <dbReference type="EMBL" id="CAE0127941.1"/>
    </source>
</evidence>
<dbReference type="GO" id="GO:0005634">
    <property type="term" value="C:nucleus"/>
    <property type="evidence" value="ECO:0007669"/>
    <property type="project" value="TreeGrafter"/>
</dbReference>
<dbReference type="InterPro" id="IPR057451">
    <property type="entry name" value="BRWD/PHIP_AD"/>
</dbReference>
<dbReference type="SUPFAM" id="SSF47370">
    <property type="entry name" value="Bromodomain"/>
    <property type="match status" value="1"/>
</dbReference>
<dbReference type="GO" id="GO:0008360">
    <property type="term" value="P:regulation of cell shape"/>
    <property type="evidence" value="ECO:0007669"/>
    <property type="project" value="TreeGrafter"/>
</dbReference>
<keyword evidence="3 4" id="KW-0103">Bromodomain</keyword>
<gene>
    <name evidence="8" type="ORF">PSIN1315_LOCUS1775</name>
</gene>
<evidence type="ECO:0000256" key="2">
    <source>
        <dbReference type="ARBA" id="ARBA00022737"/>
    </source>
</evidence>
<evidence type="ECO:0000256" key="1">
    <source>
        <dbReference type="ARBA" id="ARBA00022574"/>
    </source>
</evidence>
<evidence type="ECO:0000256" key="3">
    <source>
        <dbReference type="ARBA" id="ARBA00023117"/>
    </source>
</evidence>
<feature type="domain" description="Bromo" evidence="7">
    <location>
        <begin position="669"/>
        <end position="739"/>
    </location>
</feature>
<dbReference type="PROSITE" id="PS00678">
    <property type="entry name" value="WD_REPEATS_1"/>
    <property type="match status" value="1"/>
</dbReference>
<dbReference type="GO" id="GO:0006357">
    <property type="term" value="P:regulation of transcription by RNA polymerase II"/>
    <property type="evidence" value="ECO:0007669"/>
    <property type="project" value="TreeGrafter"/>
</dbReference>
<feature type="repeat" description="WD" evidence="5">
    <location>
        <begin position="5"/>
        <end position="47"/>
    </location>
</feature>
<evidence type="ECO:0000256" key="4">
    <source>
        <dbReference type="PROSITE-ProRule" id="PRU00035"/>
    </source>
</evidence>
<dbReference type="SMART" id="SM00297">
    <property type="entry name" value="BROMO"/>
    <property type="match status" value="1"/>
</dbReference>